<accession>A0A0J0XB40</accession>
<dbReference type="Pfam" id="PF00505">
    <property type="entry name" value="HMG_box"/>
    <property type="match status" value="1"/>
</dbReference>
<dbReference type="STRING" id="879819.A0A0J0XB40"/>
<keyword evidence="1 3" id="KW-0238">DNA-binding</keyword>
<dbReference type="CDD" id="cd01389">
    <property type="entry name" value="HMG-box_ROX1-like"/>
    <property type="match status" value="1"/>
</dbReference>
<dbReference type="InterPro" id="IPR009071">
    <property type="entry name" value="HMG_box_dom"/>
</dbReference>
<dbReference type="PANTHER" id="PTHR10270:SF161">
    <property type="entry name" value="SEX-DETERMINING REGION Y PROTEIN"/>
    <property type="match status" value="1"/>
</dbReference>
<dbReference type="InterPro" id="IPR036910">
    <property type="entry name" value="HMG_box_dom_sf"/>
</dbReference>
<reference evidence="6 7" key="1">
    <citation type="submission" date="2015-03" db="EMBL/GenBank/DDBJ databases">
        <title>Genomics and transcriptomics of the oil-accumulating basidiomycete yeast T. oleaginosus allow insights into substrate utilization and the diverse evolutionary trajectories of mating systems in fungi.</title>
        <authorList>
            <consortium name="DOE Joint Genome Institute"/>
            <person name="Kourist R."/>
            <person name="Kracht O."/>
            <person name="Bracharz F."/>
            <person name="Lipzen A."/>
            <person name="Nolan M."/>
            <person name="Ohm R."/>
            <person name="Grigoriev I."/>
            <person name="Sun S."/>
            <person name="Heitman J."/>
            <person name="Bruck T."/>
            <person name="Nowrousian M."/>
        </authorList>
    </citation>
    <scope>NUCLEOTIDE SEQUENCE [LARGE SCALE GENOMIC DNA]</scope>
    <source>
        <strain evidence="6 7">IBC0246</strain>
    </source>
</reference>
<evidence type="ECO:0000259" key="5">
    <source>
        <dbReference type="PROSITE" id="PS50118"/>
    </source>
</evidence>
<feature type="compositionally biased region" description="Polar residues" evidence="4">
    <location>
        <begin position="21"/>
        <end position="39"/>
    </location>
</feature>
<proteinExistence type="predicted"/>
<keyword evidence="7" id="KW-1185">Reference proteome</keyword>
<feature type="compositionally biased region" description="Low complexity" evidence="4">
    <location>
        <begin position="197"/>
        <end position="214"/>
    </location>
</feature>
<keyword evidence="2" id="KW-0804">Transcription</keyword>
<dbReference type="GeneID" id="28986275"/>
<feature type="compositionally biased region" description="Polar residues" evidence="4">
    <location>
        <begin position="692"/>
        <end position="725"/>
    </location>
</feature>
<dbReference type="AlphaFoldDB" id="A0A0J0XB40"/>
<dbReference type="GO" id="GO:0005634">
    <property type="term" value="C:nucleus"/>
    <property type="evidence" value="ECO:0007669"/>
    <property type="project" value="UniProtKB-UniRule"/>
</dbReference>
<feature type="DNA-binding region" description="HMG box" evidence="3">
    <location>
        <begin position="309"/>
        <end position="356"/>
    </location>
</feature>
<evidence type="ECO:0000256" key="2">
    <source>
        <dbReference type="ARBA" id="ARBA00023163"/>
    </source>
</evidence>
<dbReference type="InterPro" id="IPR050140">
    <property type="entry name" value="SRY-related_HMG-box_TF-like"/>
</dbReference>
<feature type="region of interest" description="Disordered" evidence="4">
    <location>
        <begin position="661"/>
        <end position="779"/>
    </location>
</feature>
<feature type="region of interest" description="Disordered" evidence="4">
    <location>
        <begin position="1"/>
        <end position="72"/>
    </location>
</feature>
<evidence type="ECO:0000313" key="6">
    <source>
        <dbReference type="EMBL" id="KLT38311.1"/>
    </source>
</evidence>
<gene>
    <name evidence="6" type="ORF">CC85DRAFT_306080</name>
</gene>
<dbReference type="EMBL" id="KQ087325">
    <property type="protein sequence ID" value="KLT38311.1"/>
    <property type="molecule type" value="Genomic_DNA"/>
</dbReference>
<feature type="region of interest" description="Disordered" evidence="4">
    <location>
        <begin position="370"/>
        <end position="425"/>
    </location>
</feature>
<dbReference type="PROSITE" id="PS50118">
    <property type="entry name" value="HMG_BOX_2"/>
    <property type="match status" value="1"/>
</dbReference>
<keyword evidence="3" id="KW-0539">Nucleus</keyword>
<evidence type="ECO:0000256" key="4">
    <source>
        <dbReference type="SAM" id="MobiDB-lite"/>
    </source>
</evidence>
<dbReference type="GO" id="GO:0030154">
    <property type="term" value="P:cell differentiation"/>
    <property type="evidence" value="ECO:0007669"/>
    <property type="project" value="TreeGrafter"/>
</dbReference>
<dbReference type="SUPFAM" id="SSF47095">
    <property type="entry name" value="HMG-box"/>
    <property type="match status" value="1"/>
</dbReference>
<feature type="domain" description="HMG box" evidence="5">
    <location>
        <begin position="309"/>
        <end position="356"/>
    </location>
</feature>
<dbReference type="Proteomes" id="UP000053611">
    <property type="component" value="Unassembled WGS sequence"/>
</dbReference>
<feature type="compositionally biased region" description="Polar residues" evidence="4">
    <location>
        <begin position="465"/>
        <end position="487"/>
    </location>
</feature>
<protein>
    <recommendedName>
        <fullName evidence="5">HMG box domain-containing protein</fullName>
    </recommendedName>
</protein>
<dbReference type="PANTHER" id="PTHR10270">
    <property type="entry name" value="SOX TRANSCRIPTION FACTOR"/>
    <property type="match status" value="1"/>
</dbReference>
<feature type="compositionally biased region" description="Polar residues" evidence="4">
    <location>
        <begin position="766"/>
        <end position="779"/>
    </location>
</feature>
<feature type="region of interest" description="Disordered" evidence="4">
    <location>
        <begin position="260"/>
        <end position="290"/>
    </location>
</feature>
<feature type="compositionally biased region" description="Basic and acidic residues" evidence="4">
    <location>
        <begin position="370"/>
        <end position="388"/>
    </location>
</feature>
<dbReference type="RefSeq" id="XP_018274802.1">
    <property type="nucleotide sequence ID" value="XM_018425672.1"/>
</dbReference>
<evidence type="ECO:0000256" key="3">
    <source>
        <dbReference type="PROSITE-ProRule" id="PRU00267"/>
    </source>
</evidence>
<feature type="compositionally biased region" description="Low complexity" evidence="4">
    <location>
        <begin position="752"/>
        <end position="765"/>
    </location>
</feature>
<name>A0A0J0XB40_9TREE</name>
<evidence type="ECO:0000256" key="1">
    <source>
        <dbReference type="ARBA" id="ARBA00023125"/>
    </source>
</evidence>
<dbReference type="SMART" id="SM00398">
    <property type="entry name" value="HMG"/>
    <property type="match status" value="1"/>
</dbReference>
<dbReference type="GO" id="GO:0000978">
    <property type="term" value="F:RNA polymerase II cis-regulatory region sequence-specific DNA binding"/>
    <property type="evidence" value="ECO:0007669"/>
    <property type="project" value="TreeGrafter"/>
</dbReference>
<sequence>MPNTGGVNGAGPHMGQYYPTAASSQQPQAPMDASGQSYVGPTGHEAGVTHSSSIAPNTVGNMSFQPLGGYPQQQSFNAQEYQQLQQQQQQQQQYLGQQQYMHSTGNVSAFPSKVDPSSNAAAALWKSGVYGMAQPHVDGYAQAFEYDQSAGISQVHWNQQQQQMYPPTELFSHMPGPVPPSAQHVASAAGGPPGPSYAPMAPQRSLSPPRSPKAAPKKPPRPPNAWILYRSETLGKMSKGERIPLLEQVLLESYGPPKFAAQPWPVQNESTEEDDGTGANKGPKGFRKGKKGGKDINWYMWMLGLIRSPDGGMPQSDVSRIISNIWKHEPEEQRQYYDKLSQIKKAEHKEMYPGYKFQPQKREDKLREKQEKLKEKEARRQEKEDRVHRNSALKRRKQRRSPSAELSDYHPYHVPGHAPIHKRNSHGPVHELEHLEVPFESFRVPPGAFDATAFPNLSGERVPSGSPSTQASQAPTNGAITGQGPSPHQTPPAGEALNQNPMGSVEGTRPVTWIDVQPVAPPPPQQNNPFPDLASSYQPEMGTESQYYFQPLTGSIPVDFLNGPFDETADDELDNLVKGWAENASNIDVNFNDLTWDTHETTNPLPTEYGGGPIMDAIKQDWNSFFGGDSAGANAMQSGDYGTNMAFSFGNMNLPPGPSLAGALPLSPVDTQQQSEPLPEAKIPDWVVGSRPSASGSNNSLPSPFNTGAGSTPSFTLSVDPSSMGWTAGGELIFDDGTSSAANAGAAPMHAQQQSPQSQSQGQQSRNPSGASAGQYGQA</sequence>
<feature type="compositionally biased region" description="Basic residues" evidence="4">
    <location>
        <begin position="389"/>
        <end position="400"/>
    </location>
</feature>
<evidence type="ECO:0000313" key="7">
    <source>
        <dbReference type="Proteomes" id="UP000053611"/>
    </source>
</evidence>
<dbReference type="OrthoDB" id="6247875at2759"/>
<dbReference type="Gene3D" id="1.10.30.10">
    <property type="entry name" value="High mobility group box domain"/>
    <property type="match status" value="1"/>
</dbReference>
<organism evidence="6 7">
    <name type="scientific">Cutaneotrichosporon oleaginosum</name>
    <dbReference type="NCBI Taxonomy" id="879819"/>
    <lineage>
        <taxon>Eukaryota</taxon>
        <taxon>Fungi</taxon>
        <taxon>Dikarya</taxon>
        <taxon>Basidiomycota</taxon>
        <taxon>Agaricomycotina</taxon>
        <taxon>Tremellomycetes</taxon>
        <taxon>Trichosporonales</taxon>
        <taxon>Trichosporonaceae</taxon>
        <taxon>Cutaneotrichosporon</taxon>
    </lineage>
</organism>
<feature type="compositionally biased region" description="Polar residues" evidence="4">
    <location>
        <begin position="49"/>
        <end position="64"/>
    </location>
</feature>
<feature type="region of interest" description="Disordered" evidence="4">
    <location>
        <begin position="168"/>
        <end position="225"/>
    </location>
</feature>
<feature type="region of interest" description="Disordered" evidence="4">
    <location>
        <begin position="453"/>
        <end position="507"/>
    </location>
</feature>
<dbReference type="GO" id="GO:0001228">
    <property type="term" value="F:DNA-binding transcription activator activity, RNA polymerase II-specific"/>
    <property type="evidence" value="ECO:0007669"/>
    <property type="project" value="TreeGrafter"/>
</dbReference>